<reference evidence="1 2" key="1">
    <citation type="submission" date="2023-03" db="EMBL/GenBank/DDBJ databases">
        <title>NovoSphingobium album sp. nov. isolated from polycyclic aromatic hydrocarbons- and heavy-metal polluted soil.</title>
        <authorList>
            <person name="Liu Z."/>
            <person name="Wang K."/>
        </authorList>
    </citation>
    <scope>NUCLEOTIDE SEQUENCE [LARGE SCALE GENOMIC DNA]</scope>
    <source>
        <strain evidence="1 2">H3SJ31-1</strain>
    </source>
</reference>
<evidence type="ECO:0000313" key="1">
    <source>
        <dbReference type="EMBL" id="MDE8650568.1"/>
    </source>
</evidence>
<dbReference type="RefSeq" id="WP_275226649.1">
    <property type="nucleotide sequence ID" value="NZ_JARESE010000006.1"/>
</dbReference>
<keyword evidence="2" id="KW-1185">Reference proteome</keyword>
<organism evidence="1 2">
    <name type="scientific">Novosphingobium album</name>
    <name type="common">ex Liu et al. 2023</name>
    <dbReference type="NCBI Taxonomy" id="3031130"/>
    <lineage>
        <taxon>Bacteria</taxon>
        <taxon>Pseudomonadati</taxon>
        <taxon>Pseudomonadota</taxon>
        <taxon>Alphaproteobacteria</taxon>
        <taxon>Sphingomonadales</taxon>
        <taxon>Sphingomonadaceae</taxon>
        <taxon>Novosphingobium</taxon>
    </lineage>
</organism>
<sequence length="150" mass="16597">MRILLTRVRIGQVLPSYAYRAFVPFTEISLERQALIAMHSDFGYGFGLLARLFDVIAPMAHLEAPPGLEKHRFGIELDLVASRVGAILLHAAFPEMAERTVPFRQLVPIAPPNAAHLGEAVDLTGRHDWLSGQIETLTAEALGFRIEGDR</sequence>
<evidence type="ECO:0000313" key="2">
    <source>
        <dbReference type="Proteomes" id="UP001216253"/>
    </source>
</evidence>
<proteinExistence type="predicted"/>
<protein>
    <recommendedName>
        <fullName evidence="3">CheW-like domain-containing protein</fullName>
    </recommendedName>
</protein>
<gene>
    <name evidence="1" type="ORF">PYV00_02410</name>
</gene>
<comment type="caution">
    <text evidence="1">The sequence shown here is derived from an EMBL/GenBank/DDBJ whole genome shotgun (WGS) entry which is preliminary data.</text>
</comment>
<name>A0ABT5WKK1_9SPHN</name>
<dbReference type="EMBL" id="JARESE010000006">
    <property type="protein sequence ID" value="MDE8650568.1"/>
    <property type="molecule type" value="Genomic_DNA"/>
</dbReference>
<dbReference type="Proteomes" id="UP001216253">
    <property type="component" value="Unassembled WGS sequence"/>
</dbReference>
<accession>A0ABT5WKK1</accession>
<evidence type="ECO:0008006" key="3">
    <source>
        <dbReference type="Google" id="ProtNLM"/>
    </source>
</evidence>